<accession>A0A4Y8AG67</accession>
<keyword evidence="2" id="KW-0238">DNA-binding</keyword>
<sequence length="279" mass="32181">MAGFKQFNIKKFGYLNLAADSMPSTADHGQYVKVLYVKTGGQVTVDFKDYVLEHDSVFFINEGQFFKLNESCTGTMLYYNRDFYCVEMHDKEVACDGILFRNVYEIPVVWLNSDASAMMQSVFAEIKLEIEIGDSSVEEMLRLLLKQIIIRSTRIWKQEHHIAGEDARAEVEFLRTFSKMVDVHYSRCHTVAEYADMLNITPKALNKRITRYSSATPNEIIKNRIMLEAKRLLAHTPLSVKEVGYKLGYDDPNYFVRLFTSQSGISPLSFRQQYQLLPA</sequence>
<dbReference type="Proteomes" id="UP000297248">
    <property type="component" value="Unassembled WGS sequence"/>
</dbReference>
<dbReference type="Pfam" id="PF12833">
    <property type="entry name" value="HTH_18"/>
    <property type="match status" value="1"/>
</dbReference>
<evidence type="ECO:0000256" key="3">
    <source>
        <dbReference type="ARBA" id="ARBA00023163"/>
    </source>
</evidence>
<proteinExistence type="predicted"/>
<dbReference type="EMBL" id="SNQG01000002">
    <property type="protein sequence ID" value="TEW67757.1"/>
    <property type="molecule type" value="Genomic_DNA"/>
</dbReference>
<dbReference type="RefSeq" id="WP_134335793.1">
    <property type="nucleotide sequence ID" value="NZ_BMCZ01000004.1"/>
</dbReference>
<dbReference type="PROSITE" id="PS01124">
    <property type="entry name" value="HTH_ARAC_FAMILY_2"/>
    <property type="match status" value="1"/>
</dbReference>
<gene>
    <name evidence="5" type="ORF">E2R65_07150</name>
</gene>
<comment type="caution">
    <text evidence="5">The sequence shown here is derived from an EMBL/GenBank/DDBJ whole genome shotgun (WGS) entry which is preliminary data.</text>
</comment>
<dbReference type="InterPro" id="IPR018060">
    <property type="entry name" value="HTH_AraC"/>
</dbReference>
<organism evidence="5 6">
    <name type="scientific">Mucilaginibacter phyllosphaerae</name>
    <dbReference type="NCBI Taxonomy" id="1812349"/>
    <lineage>
        <taxon>Bacteria</taxon>
        <taxon>Pseudomonadati</taxon>
        <taxon>Bacteroidota</taxon>
        <taxon>Sphingobacteriia</taxon>
        <taxon>Sphingobacteriales</taxon>
        <taxon>Sphingobacteriaceae</taxon>
        <taxon>Mucilaginibacter</taxon>
    </lineage>
</organism>
<dbReference type="PANTHER" id="PTHR43280">
    <property type="entry name" value="ARAC-FAMILY TRANSCRIPTIONAL REGULATOR"/>
    <property type="match status" value="1"/>
</dbReference>
<dbReference type="SMART" id="SM00342">
    <property type="entry name" value="HTH_ARAC"/>
    <property type="match status" value="1"/>
</dbReference>
<evidence type="ECO:0000313" key="6">
    <source>
        <dbReference type="Proteomes" id="UP000297248"/>
    </source>
</evidence>
<dbReference type="PANTHER" id="PTHR43280:SF32">
    <property type="entry name" value="TRANSCRIPTIONAL REGULATORY PROTEIN"/>
    <property type="match status" value="1"/>
</dbReference>
<protein>
    <submittedName>
        <fullName evidence="5">Helix-turn-helix domain-containing protein</fullName>
    </submittedName>
</protein>
<feature type="domain" description="HTH araC/xylS-type" evidence="4">
    <location>
        <begin position="175"/>
        <end position="273"/>
    </location>
</feature>
<dbReference type="GO" id="GO:0043565">
    <property type="term" value="F:sequence-specific DNA binding"/>
    <property type="evidence" value="ECO:0007669"/>
    <property type="project" value="InterPro"/>
</dbReference>
<dbReference type="AlphaFoldDB" id="A0A4Y8AG67"/>
<dbReference type="InterPro" id="IPR009057">
    <property type="entry name" value="Homeodomain-like_sf"/>
</dbReference>
<evidence type="ECO:0000256" key="2">
    <source>
        <dbReference type="ARBA" id="ARBA00023125"/>
    </source>
</evidence>
<keyword evidence="1" id="KW-0805">Transcription regulation</keyword>
<dbReference type="Gene3D" id="1.10.10.60">
    <property type="entry name" value="Homeodomain-like"/>
    <property type="match status" value="1"/>
</dbReference>
<keyword evidence="3" id="KW-0804">Transcription</keyword>
<dbReference type="OrthoDB" id="2585681at2"/>
<dbReference type="GO" id="GO:0003700">
    <property type="term" value="F:DNA-binding transcription factor activity"/>
    <property type="evidence" value="ECO:0007669"/>
    <property type="project" value="InterPro"/>
</dbReference>
<dbReference type="SUPFAM" id="SSF46689">
    <property type="entry name" value="Homeodomain-like"/>
    <property type="match status" value="1"/>
</dbReference>
<reference evidence="5 6" key="1">
    <citation type="journal article" date="2016" name="Int. J. Syst. Evol. Microbiol.">
        <title>Proposal of Mucilaginibacter phyllosphaerae sp. nov. isolated from the phyllosphere of Galium album.</title>
        <authorList>
            <person name="Aydogan E.L."/>
            <person name="Busse H.J."/>
            <person name="Moser G."/>
            <person name="Muller C."/>
            <person name="Kampfer P."/>
            <person name="Glaeser S.P."/>
        </authorList>
    </citation>
    <scope>NUCLEOTIDE SEQUENCE [LARGE SCALE GENOMIC DNA]</scope>
    <source>
        <strain evidence="5 6">PP-F2FG21</strain>
    </source>
</reference>
<evidence type="ECO:0000256" key="1">
    <source>
        <dbReference type="ARBA" id="ARBA00023015"/>
    </source>
</evidence>
<evidence type="ECO:0000313" key="5">
    <source>
        <dbReference type="EMBL" id="TEW67757.1"/>
    </source>
</evidence>
<name>A0A4Y8AG67_9SPHI</name>
<evidence type="ECO:0000259" key="4">
    <source>
        <dbReference type="PROSITE" id="PS01124"/>
    </source>
</evidence>